<protein>
    <submittedName>
        <fullName evidence="1">Uncharacterized protein</fullName>
    </submittedName>
</protein>
<dbReference type="AlphaFoldDB" id="A0A9W9HA99"/>
<dbReference type="Proteomes" id="UP001149079">
    <property type="component" value="Unassembled WGS sequence"/>
</dbReference>
<dbReference type="EMBL" id="JAPQKL010000002">
    <property type="protein sequence ID" value="KAJ5142828.1"/>
    <property type="molecule type" value="Genomic_DNA"/>
</dbReference>
<sequence length="198" mass="23378">MTAYSCVLGKEFFWPLNDNPEPPFWPHLTSIYLYPIPVTPCGKWMFERDDDAEELDSDPRHFDGLPYYRRNSYYEITDQNTNWDLVPPEDRKRRLFRTKFVHELFNQYHLSAAKAALQMPRLSGMSLTLSHHQHTPPQHEFWFEPGSQEWKVATAAWGNGNGSDAYEPSEEVYEMWNEVALKRTDRCIMIDYADTYGN</sequence>
<accession>A0A9W9HA99</accession>
<comment type="caution">
    <text evidence="1">The sequence shown here is derived from an EMBL/GenBank/DDBJ whole genome shotgun (WGS) entry which is preliminary data.</text>
</comment>
<evidence type="ECO:0000313" key="1">
    <source>
        <dbReference type="EMBL" id="KAJ5142828.1"/>
    </source>
</evidence>
<proteinExistence type="predicted"/>
<dbReference type="GeneID" id="81401529"/>
<evidence type="ECO:0000313" key="2">
    <source>
        <dbReference type="Proteomes" id="UP001149079"/>
    </source>
</evidence>
<dbReference type="RefSeq" id="XP_056524472.1">
    <property type="nucleotide sequence ID" value="XM_056662359.1"/>
</dbReference>
<reference evidence="1" key="1">
    <citation type="submission" date="2022-11" db="EMBL/GenBank/DDBJ databases">
        <authorList>
            <person name="Petersen C."/>
        </authorList>
    </citation>
    <scope>NUCLEOTIDE SEQUENCE</scope>
    <source>
        <strain evidence="1">IBT 22155</strain>
    </source>
</reference>
<reference evidence="1" key="2">
    <citation type="journal article" date="2023" name="IMA Fungus">
        <title>Comparative genomic study of the Penicillium genus elucidates a diverse pangenome and 15 lateral gene transfer events.</title>
        <authorList>
            <person name="Petersen C."/>
            <person name="Sorensen T."/>
            <person name="Nielsen M.R."/>
            <person name="Sondergaard T.E."/>
            <person name="Sorensen J.L."/>
            <person name="Fitzpatrick D.A."/>
            <person name="Frisvad J.C."/>
            <person name="Nielsen K.L."/>
        </authorList>
    </citation>
    <scope>NUCLEOTIDE SEQUENCE</scope>
    <source>
        <strain evidence="1">IBT 22155</strain>
    </source>
</reference>
<dbReference type="OrthoDB" id="4802432at2759"/>
<gene>
    <name evidence="1" type="ORF">N7515_001615</name>
</gene>
<organism evidence="1 2">
    <name type="scientific">Penicillium bovifimosum</name>
    <dbReference type="NCBI Taxonomy" id="126998"/>
    <lineage>
        <taxon>Eukaryota</taxon>
        <taxon>Fungi</taxon>
        <taxon>Dikarya</taxon>
        <taxon>Ascomycota</taxon>
        <taxon>Pezizomycotina</taxon>
        <taxon>Eurotiomycetes</taxon>
        <taxon>Eurotiomycetidae</taxon>
        <taxon>Eurotiales</taxon>
        <taxon>Aspergillaceae</taxon>
        <taxon>Penicillium</taxon>
    </lineage>
</organism>
<keyword evidence="2" id="KW-1185">Reference proteome</keyword>
<name>A0A9W9HA99_9EURO</name>